<evidence type="ECO:0000313" key="2">
    <source>
        <dbReference type="EMBL" id="SMP11024.1"/>
    </source>
</evidence>
<keyword evidence="3" id="KW-1185">Reference proteome</keyword>
<dbReference type="InterPro" id="IPR014710">
    <property type="entry name" value="RmlC-like_jellyroll"/>
</dbReference>
<organism evidence="2 3">
    <name type="scientific">Chryseobacterium profundimaris</name>
    <dbReference type="NCBI Taxonomy" id="1387275"/>
    <lineage>
        <taxon>Bacteria</taxon>
        <taxon>Pseudomonadati</taxon>
        <taxon>Bacteroidota</taxon>
        <taxon>Flavobacteriia</taxon>
        <taxon>Flavobacteriales</taxon>
        <taxon>Weeksellaceae</taxon>
        <taxon>Chryseobacterium group</taxon>
        <taxon>Chryseobacterium</taxon>
    </lineage>
</organism>
<evidence type="ECO:0000259" key="1">
    <source>
        <dbReference type="PROSITE" id="PS50042"/>
    </source>
</evidence>
<proteinExistence type="predicted"/>
<dbReference type="Gene3D" id="2.60.120.10">
    <property type="entry name" value="Jelly Rolls"/>
    <property type="match status" value="1"/>
</dbReference>
<name>A0ABY1NJ42_9FLAO</name>
<feature type="domain" description="Cyclic nucleotide-binding" evidence="1">
    <location>
        <begin position="33"/>
        <end position="131"/>
    </location>
</feature>
<dbReference type="RefSeq" id="WP_283421311.1">
    <property type="nucleotide sequence ID" value="NZ_FXTZ01000002.1"/>
</dbReference>
<comment type="caution">
    <text evidence="2">The sequence shown here is derived from an EMBL/GenBank/DDBJ whole genome shotgun (WGS) entry which is preliminary data.</text>
</comment>
<dbReference type="EMBL" id="FXTZ01000002">
    <property type="protein sequence ID" value="SMP11024.1"/>
    <property type="molecule type" value="Genomic_DNA"/>
</dbReference>
<dbReference type="PROSITE" id="PS50042">
    <property type="entry name" value="CNMP_BINDING_3"/>
    <property type="match status" value="1"/>
</dbReference>
<gene>
    <name evidence="2" type="ORF">SAMN06264346_102269</name>
</gene>
<accession>A0ABY1NJ42</accession>
<reference evidence="2 3" key="1">
    <citation type="submission" date="2017-05" db="EMBL/GenBank/DDBJ databases">
        <authorList>
            <person name="Varghese N."/>
            <person name="Submissions S."/>
        </authorList>
    </citation>
    <scope>NUCLEOTIDE SEQUENCE [LARGE SCALE GENOMIC DNA]</scope>
    <source>
        <strain evidence="2 3">DSM 28214</strain>
    </source>
</reference>
<sequence>MIKLIDHVYVIINYTTMYSILEKFICSKGDISSQKLEVIKSLFTPLKTKRNEILIQYDEVCKNYYFINKGCIRLFTTTKEGTDISRYFAFEGNFATALPSFIDQKPTHEYLQTIEKAELLCISRSDFHHLVDTIPQFAKIYTEILELGFIIAQKRIYGFQGFDALDKVKWLIEYQPQLLLRVSNRMAASYLGISPSTLSRIKSKL</sequence>
<dbReference type="SUPFAM" id="SSF51206">
    <property type="entry name" value="cAMP-binding domain-like"/>
    <property type="match status" value="1"/>
</dbReference>
<dbReference type="Proteomes" id="UP001157960">
    <property type="component" value="Unassembled WGS sequence"/>
</dbReference>
<dbReference type="Pfam" id="PF00027">
    <property type="entry name" value="cNMP_binding"/>
    <property type="match status" value="1"/>
</dbReference>
<dbReference type="CDD" id="cd00038">
    <property type="entry name" value="CAP_ED"/>
    <property type="match status" value="1"/>
</dbReference>
<dbReference type="InterPro" id="IPR018490">
    <property type="entry name" value="cNMP-bd_dom_sf"/>
</dbReference>
<protein>
    <submittedName>
        <fullName evidence="2">cAMP-binding domain of CRP or a regulatory subunit of cAMP-dependent protein kinases</fullName>
    </submittedName>
</protein>
<dbReference type="InterPro" id="IPR000595">
    <property type="entry name" value="cNMP-bd_dom"/>
</dbReference>
<evidence type="ECO:0000313" key="3">
    <source>
        <dbReference type="Proteomes" id="UP001157960"/>
    </source>
</evidence>